<dbReference type="InterPro" id="IPR008915">
    <property type="entry name" value="Peptidase_M50"/>
</dbReference>
<keyword evidence="7 11" id="KW-0862">Zinc</keyword>
<evidence type="ECO:0000256" key="2">
    <source>
        <dbReference type="ARBA" id="ARBA00004141"/>
    </source>
</evidence>
<dbReference type="GO" id="GO:0004222">
    <property type="term" value="F:metalloendopeptidase activity"/>
    <property type="evidence" value="ECO:0007669"/>
    <property type="project" value="InterPro"/>
</dbReference>
<protein>
    <recommendedName>
        <fullName evidence="11">Zinc metalloprotease</fullName>
        <ecNumber evidence="11">3.4.24.-</ecNumber>
    </recommendedName>
</protein>
<dbReference type="Pfam" id="PF02163">
    <property type="entry name" value="Peptidase_M50"/>
    <property type="match status" value="1"/>
</dbReference>
<keyword evidence="4 13" id="KW-0645">Protease</keyword>
<evidence type="ECO:0000256" key="6">
    <source>
        <dbReference type="ARBA" id="ARBA00022801"/>
    </source>
</evidence>
<dbReference type="GO" id="GO:0006508">
    <property type="term" value="P:proteolysis"/>
    <property type="evidence" value="ECO:0007669"/>
    <property type="project" value="UniProtKB-KW"/>
</dbReference>
<dbReference type="PANTHER" id="PTHR42837">
    <property type="entry name" value="REGULATOR OF SIGMA-E PROTEASE RSEP"/>
    <property type="match status" value="1"/>
</dbReference>
<dbReference type="SUPFAM" id="SSF50156">
    <property type="entry name" value="PDZ domain-like"/>
    <property type="match status" value="2"/>
</dbReference>
<sequence length="417" mass="45227">MNTILNILTFIALLLILIGFHEFAHLIVGKLSKIPVERFSIGFGPAIVKWKIGETTYQLSVLPLGGYVKFKGEDFDDPEGFFSFPFGRKTATTAAGIVANLLLAVIVYFFIGIVYGIETPPAVLELPEGSSLTQAGFQAGDRVVTVDGKKVRDFYGFIDFIPNPDTLKVTVVRSDGRHNLLLAPSDRSEVDYLVDAVVARVLLKGPADRAGIKPGDRIIAIDGKPVRYWHELVRAVSAADSGEALEFTWIHKSDTLRAGIVPEVMDTTGSPKVGVVAALPSRALTFKEAIWLPLVRTGEITARILVTVGRLFTGKESVKNLAGPVGIYQLTAQSLSLGFDALLSFLAFLSISLAILNLLPIPLFDGGRILMFTIEKIIGRRLGKMVWTVATYIGVALIAALVILVFYNDISRIITGG</sequence>
<keyword evidence="6 11" id="KW-0378">Hydrolase</keyword>
<evidence type="ECO:0000256" key="3">
    <source>
        <dbReference type="ARBA" id="ARBA00007931"/>
    </source>
</evidence>
<evidence type="ECO:0000313" key="14">
    <source>
        <dbReference type="Proteomes" id="UP000317778"/>
    </source>
</evidence>
<dbReference type="Gene3D" id="2.30.42.10">
    <property type="match status" value="2"/>
</dbReference>
<keyword evidence="10 11" id="KW-0472">Membrane</keyword>
<dbReference type="EC" id="3.4.24.-" evidence="11"/>
<keyword evidence="5 11" id="KW-0812">Transmembrane</keyword>
<dbReference type="SMART" id="SM00228">
    <property type="entry name" value="PDZ"/>
    <property type="match status" value="2"/>
</dbReference>
<dbReference type="PANTHER" id="PTHR42837:SF2">
    <property type="entry name" value="MEMBRANE METALLOPROTEASE ARASP2, CHLOROPLASTIC-RELATED"/>
    <property type="match status" value="1"/>
</dbReference>
<dbReference type="Pfam" id="PF17820">
    <property type="entry name" value="PDZ_6"/>
    <property type="match status" value="1"/>
</dbReference>
<comment type="caution">
    <text evidence="13">The sequence shown here is derived from an EMBL/GenBank/DDBJ whole genome shotgun (WGS) entry which is preliminary data.</text>
</comment>
<evidence type="ECO:0000259" key="12">
    <source>
        <dbReference type="PROSITE" id="PS50106"/>
    </source>
</evidence>
<dbReference type="GO" id="GO:0046872">
    <property type="term" value="F:metal ion binding"/>
    <property type="evidence" value="ECO:0007669"/>
    <property type="project" value="UniProtKB-KW"/>
</dbReference>
<reference evidence="13 14" key="1">
    <citation type="submission" date="2017-06" db="EMBL/GenBank/DDBJ databases">
        <title>Novel microbial phyla capable of carbon fixation and sulfur reduction in deep-sea sediments.</title>
        <authorList>
            <person name="Huang J."/>
            <person name="Baker B."/>
            <person name="Wang Y."/>
        </authorList>
    </citation>
    <scope>NUCLEOTIDE SEQUENCE [LARGE SCALE GENOMIC DNA]</scope>
    <source>
        <strain evidence="13">B3_TA06</strain>
    </source>
</reference>
<evidence type="ECO:0000256" key="9">
    <source>
        <dbReference type="ARBA" id="ARBA00023049"/>
    </source>
</evidence>
<evidence type="ECO:0000256" key="8">
    <source>
        <dbReference type="ARBA" id="ARBA00022989"/>
    </source>
</evidence>
<proteinExistence type="inferred from homology"/>
<feature type="transmembrane region" description="Helical" evidence="11">
    <location>
        <begin position="6"/>
        <end position="28"/>
    </location>
</feature>
<feature type="transmembrane region" description="Helical" evidence="11">
    <location>
        <begin position="385"/>
        <end position="407"/>
    </location>
</feature>
<evidence type="ECO:0000256" key="1">
    <source>
        <dbReference type="ARBA" id="ARBA00001947"/>
    </source>
</evidence>
<feature type="transmembrane region" description="Helical" evidence="11">
    <location>
        <begin position="341"/>
        <end position="364"/>
    </location>
</feature>
<evidence type="ECO:0000256" key="7">
    <source>
        <dbReference type="ARBA" id="ARBA00022833"/>
    </source>
</evidence>
<keyword evidence="9 11" id="KW-0482">Metalloprotease</keyword>
<dbReference type="InterPro" id="IPR004387">
    <property type="entry name" value="Pept_M50_Zn"/>
</dbReference>
<dbReference type="CDD" id="cd06163">
    <property type="entry name" value="S2P-M50_PDZ_RseP-like"/>
    <property type="match status" value="1"/>
</dbReference>
<comment type="subcellular location">
    <subcellularLocation>
        <location evidence="2">Membrane</location>
        <topology evidence="2">Multi-pass membrane protein</topology>
    </subcellularLocation>
</comment>
<dbReference type="GO" id="GO:0016020">
    <property type="term" value="C:membrane"/>
    <property type="evidence" value="ECO:0007669"/>
    <property type="project" value="UniProtKB-SubCell"/>
</dbReference>
<dbReference type="InterPro" id="IPR001478">
    <property type="entry name" value="PDZ"/>
</dbReference>
<dbReference type="EMBL" id="NJBO01000002">
    <property type="protein sequence ID" value="TKJ43966.1"/>
    <property type="molecule type" value="Genomic_DNA"/>
</dbReference>
<dbReference type="InterPro" id="IPR041489">
    <property type="entry name" value="PDZ_6"/>
</dbReference>
<dbReference type="PROSITE" id="PS50106">
    <property type="entry name" value="PDZ"/>
    <property type="match status" value="1"/>
</dbReference>
<evidence type="ECO:0000313" key="13">
    <source>
        <dbReference type="EMBL" id="TKJ43966.1"/>
    </source>
</evidence>
<evidence type="ECO:0000256" key="10">
    <source>
        <dbReference type="ARBA" id="ARBA00023136"/>
    </source>
</evidence>
<gene>
    <name evidence="13" type="primary">rseP</name>
    <name evidence="13" type="ORF">CEE36_02280</name>
</gene>
<name>A0A532V9V2_UNCT6</name>
<comment type="cofactor">
    <cofactor evidence="1 11">
        <name>Zn(2+)</name>
        <dbReference type="ChEBI" id="CHEBI:29105"/>
    </cofactor>
</comment>
<dbReference type="Proteomes" id="UP000317778">
    <property type="component" value="Unassembled WGS sequence"/>
</dbReference>
<feature type="domain" description="PDZ" evidence="12">
    <location>
        <begin position="168"/>
        <end position="246"/>
    </location>
</feature>
<keyword evidence="8 11" id="KW-1133">Transmembrane helix</keyword>
<evidence type="ECO:0000256" key="11">
    <source>
        <dbReference type="RuleBase" id="RU362031"/>
    </source>
</evidence>
<dbReference type="AlphaFoldDB" id="A0A532V9V2"/>
<accession>A0A532V9V2</accession>
<feature type="transmembrane region" description="Helical" evidence="11">
    <location>
        <begin position="97"/>
        <end position="117"/>
    </location>
</feature>
<dbReference type="InterPro" id="IPR036034">
    <property type="entry name" value="PDZ_sf"/>
</dbReference>
<keyword evidence="11" id="KW-0479">Metal-binding</keyword>
<evidence type="ECO:0000256" key="4">
    <source>
        <dbReference type="ARBA" id="ARBA00022670"/>
    </source>
</evidence>
<evidence type="ECO:0000256" key="5">
    <source>
        <dbReference type="ARBA" id="ARBA00022692"/>
    </source>
</evidence>
<dbReference type="NCBIfam" id="TIGR00054">
    <property type="entry name" value="RIP metalloprotease RseP"/>
    <property type="match status" value="1"/>
</dbReference>
<comment type="similarity">
    <text evidence="3 11">Belongs to the peptidase M50B family.</text>
</comment>
<organism evidence="13 14">
    <name type="scientific">candidate division TA06 bacterium B3_TA06</name>
    <dbReference type="NCBI Taxonomy" id="2012487"/>
    <lineage>
        <taxon>Bacteria</taxon>
        <taxon>Bacteria division TA06</taxon>
    </lineage>
</organism>